<dbReference type="Proteomes" id="UP000612746">
    <property type="component" value="Unassembled WGS sequence"/>
</dbReference>
<dbReference type="GO" id="GO:0042277">
    <property type="term" value="F:peptide binding"/>
    <property type="evidence" value="ECO:0007669"/>
    <property type="project" value="TreeGrafter"/>
</dbReference>
<evidence type="ECO:0000259" key="2">
    <source>
        <dbReference type="Pfam" id="PF01433"/>
    </source>
</evidence>
<keyword evidence="5" id="KW-1185">Reference proteome</keyword>
<dbReference type="SUPFAM" id="SSF48371">
    <property type="entry name" value="ARM repeat"/>
    <property type="match status" value="1"/>
</dbReference>
<dbReference type="GO" id="GO:0006508">
    <property type="term" value="P:proteolysis"/>
    <property type="evidence" value="ECO:0007669"/>
    <property type="project" value="TreeGrafter"/>
</dbReference>
<dbReference type="InterPro" id="IPR014782">
    <property type="entry name" value="Peptidase_M1_dom"/>
</dbReference>
<feature type="coiled-coil region" evidence="1">
    <location>
        <begin position="831"/>
        <end position="865"/>
    </location>
</feature>
<dbReference type="InterPro" id="IPR045357">
    <property type="entry name" value="Aminopeptidase_N-like_N"/>
</dbReference>
<dbReference type="PANTHER" id="PTHR11533:SF299">
    <property type="entry name" value="AMINOPEPTIDASE"/>
    <property type="match status" value="1"/>
</dbReference>
<evidence type="ECO:0000313" key="4">
    <source>
        <dbReference type="EMBL" id="KAG2187375.1"/>
    </source>
</evidence>
<dbReference type="InterPro" id="IPR042097">
    <property type="entry name" value="Aminopeptidase_N-like_N_sf"/>
</dbReference>
<dbReference type="AlphaFoldDB" id="A0A8H7Q891"/>
<dbReference type="Gene3D" id="1.25.10.10">
    <property type="entry name" value="Leucine-rich Repeat Variant"/>
    <property type="match status" value="1"/>
</dbReference>
<comment type="caution">
    <text evidence="4">The sequence shown here is derived from an EMBL/GenBank/DDBJ whole genome shotgun (WGS) entry which is preliminary data.</text>
</comment>
<dbReference type="SUPFAM" id="SSF55486">
    <property type="entry name" value="Metalloproteases ('zincins'), catalytic domain"/>
    <property type="match status" value="1"/>
</dbReference>
<evidence type="ECO:0000256" key="1">
    <source>
        <dbReference type="SAM" id="Coils"/>
    </source>
</evidence>
<dbReference type="PANTHER" id="PTHR11533">
    <property type="entry name" value="PROTEASE M1 ZINC METALLOPROTEASE"/>
    <property type="match status" value="1"/>
</dbReference>
<gene>
    <name evidence="4" type="ORF">INT44_005061</name>
</gene>
<dbReference type="GO" id="GO:0008270">
    <property type="term" value="F:zinc ion binding"/>
    <property type="evidence" value="ECO:0007669"/>
    <property type="project" value="InterPro"/>
</dbReference>
<dbReference type="Gene3D" id="1.10.390.10">
    <property type="entry name" value="Neutral Protease Domain 2"/>
    <property type="match status" value="1"/>
</dbReference>
<evidence type="ECO:0000313" key="5">
    <source>
        <dbReference type="Proteomes" id="UP000612746"/>
    </source>
</evidence>
<dbReference type="SUPFAM" id="SSF63737">
    <property type="entry name" value="Leukotriene A4 hydrolase N-terminal domain"/>
    <property type="match status" value="1"/>
</dbReference>
<dbReference type="EMBL" id="JAEPRA010000003">
    <property type="protein sequence ID" value="KAG2187375.1"/>
    <property type="molecule type" value="Genomic_DNA"/>
</dbReference>
<proteinExistence type="predicted"/>
<dbReference type="InterPro" id="IPR016024">
    <property type="entry name" value="ARM-type_fold"/>
</dbReference>
<sequence>MPHLCCNRNGQSSAGPTGFVSSSAVNHYAPHLVIEPVHLDISVHFKDLSSKSVQVKVTHTFRSSNSSSIAPLKERSQIVLNGVAFENLQVQGKGVSHSYDGKEIKLYWDSPFESQSERTVTLEYGVDHPVSGLLFDRRDWLPGTTDEWAITDHETEKARYWLATVDFPTVRTTLTWHITAPERFTSMANGAFVGEDMKDGFKTTHWKLDHRCPSYLTCFAVGDLIEVDDGEVDGKPIKYFAAKSRKEDDVRRGFNETPSMIKWLQKKVGCPFPWPKYYQIALPSILGAMENISLVTWVDTFAIDETNALERKQLTDCVNIHEMAHTYFGDLLVIRHFEHAWLKESWATYIESCWLQDHHSEDVFRNEMIENAYSYFDECDRYMRPIVTRKYDSSWDIFDMHTYPGGAWRIHMLRCLLGEDAFWTGVKEYVNKFAQKTVQTSDFQAALEEASGLNLTRFFDEWIYSKGYPKIKADYSFDKQANLVKISLSQTQVDKKNGVPLFALPLEIEVADEKGNVFSTVAEFDRENKIVAFIPLPKDVSPHVLRIDPDGKVLFTLELNADEDILENTAKSAKDIMSRIHAYYELVKTGTRASLKTVRRLIKEEPFYSVRIHVSDALSKLKTPFALEILAELFADEQDPKAMYSVFDNCFIADKNIREAALKVLKRDNLPYRAHASALAVLGYQHNEQDLPYLLEVAKDESKIGQFGLIRAGALKALGYHRSEESFKYLISRADIGLENPRSRQALVKAIKESAQWQEDRYKRMAIDKLVELLRDDNAYVRKQSVAELVNLKAKNSYDDIDASRALIAKDDYPWLDRKLKSLQESSSGGEKVGHETIEKLEERIKKLESKLLDIAAKEEAAKAKKQD</sequence>
<reference evidence="4" key="1">
    <citation type="submission" date="2020-12" db="EMBL/GenBank/DDBJ databases">
        <title>Metabolic potential, ecology and presence of endohyphal bacteria is reflected in genomic diversity of Mucoromycotina.</title>
        <authorList>
            <person name="Muszewska A."/>
            <person name="Okrasinska A."/>
            <person name="Steczkiewicz K."/>
            <person name="Drgas O."/>
            <person name="Orlowska M."/>
            <person name="Perlinska-Lenart U."/>
            <person name="Aleksandrzak-Piekarczyk T."/>
            <person name="Szatraj K."/>
            <person name="Zielenkiewicz U."/>
            <person name="Pilsyk S."/>
            <person name="Malc E."/>
            <person name="Mieczkowski P."/>
            <person name="Kruszewska J.S."/>
            <person name="Biernat P."/>
            <person name="Pawlowska J."/>
        </authorList>
    </citation>
    <scope>NUCLEOTIDE SEQUENCE</scope>
    <source>
        <strain evidence="4">WA0000051536</strain>
    </source>
</reference>
<dbReference type="GO" id="GO:0016020">
    <property type="term" value="C:membrane"/>
    <property type="evidence" value="ECO:0007669"/>
    <property type="project" value="TreeGrafter"/>
</dbReference>
<dbReference type="GO" id="GO:0005615">
    <property type="term" value="C:extracellular space"/>
    <property type="evidence" value="ECO:0007669"/>
    <property type="project" value="TreeGrafter"/>
</dbReference>
<dbReference type="InterPro" id="IPR050344">
    <property type="entry name" value="Peptidase_M1_aminopeptidases"/>
</dbReference>
<dbReference type="Pfam" id="PF01433">
    <property type="entry name" value="Peptidase_M1"/>
    <property type="match status" value="1"/>
</dbReference>
<feature type="domain" description="Peptidase M1 membrane alanine aminopeptidase" evidence="2">
    <location>
        <begin position="254"/>
        <end position="462"/>
    </location>
</feature>
<dbReference type="Gene3D" id="2.60.40.1730">
    <property type="entry name" value="tricorn interacting facor f3 domain"/>
    <property type="match status" value="1"/>
</dbReference>
<keyword evidence="1" id="KW-0175">Coiled coil</keyword>
<organism evidence="4 5">
    <name type="scientific">Umbelopsis vinacea</name>
    <dbReference type="NCBI Taxonomy" id="44442"/>
    <lineage>
        <taxon>Eukaryota</taxon>
        <taxon>Fungi</taxon>
        <taxon>Fungi incertae sedis</taxon>
        <taxon>Mucoromycota</taxon>
        <taxon>Mucoromycotina</taxon>
        <taxon>Umbelopsidomycetes</taxon>
        <taxon>Umbelopsidales</taxon>
        <taxon>Umbelopsidaceae</taxon>
        <taxon>Umbelopsis</taxon>
    </lineage>
</organism>
<dbReference type="Pfam" id="PF13646">
    <property type="entry name" value="HEAT_2"/>
    <property type="match status" value="1"/>
</dbReference>
<name>A0A8H7Q891_9FUNG</name>
<dbReference type="GO" id="GO:0005737">
    <property type="term" value="C:cytoplasm"/>
    <property type="evidence" value="ECO:0007669"/>
    <property type="project" value="TreeGrafter"/>
</dbReference>
<evidence type="ECO:0008006" key="6">
    <source>
        <dbReference type="Google" id="ProtNLM"/>
    </source>
</evidence>
<dbReference type="OrthoDB" id="79562at2759"/>
<dbReference type="Pfam" id="PF17900">
    <property type="entry name" value="Peptidase_M1_N"/>
    <property type="match status" value="1"/>
</dbReference>
<dbReference type="InterPro" id="IPR011989">
    <property type="entry name" value="ARM-like"/>
</dbReference>
<dbReference type="GO" id="GO:0070006">
    <property type="term" value="F:metalloaminopeptidase activity"/>
    <property type="evidence" value="ECO:0007669"/>
    <property type="project" value="TreeGrafter"/>
</dbReference>
<dbReference type="InterPro" id="IPR027268">
    <property type="entry name" value="Peptidase_M4/M1_CTD_sf"/>
</dbReference>
<accession>A0A8H7Q891</accession>
<dbReference type="CDD" id="cd09603">
    <property type="entry name" value="M1_APN_like"/>
    <property type="match status" value="1"/>
</dbReference>
<evidence type="ECO:0000259" key="3">
    <source>
        <dbReference type="Pfam" id="PF17900"/>
    </source>
</evidence>
<dbReference type="GO" id="GO:0043171">
    <property type="term" value="P:peptide catabolic process"/>
    <property type="evidence" value="ECO:0007669"/>
    <property type="project" value="TreeGrafter"/>
</dbReference>
<feature type="domain" description="Aminopeptidase N-like N-terminal" evidence="3">
    <location>
        <begin position="52"/>
        <end position="216"/>
    </location>
</feature>
<protein>
    <recommendedName>
        <fullName evidence="6">Aminopeptidase</fullName>
    </recommendedName>
</protein>